<evidence type="ECO:0000313" key="1">
    <source>
        <dbReference type="Proteomes" id="UP000095282"/>
    </source>
</evidence>
<sequence>MGGKNEKKQEKEEDVVVVVVVVAEAEAEAVVTKRSTPPEFPMRRRLFGTLIEHLMLRKTEKERKPGETLDF</sequence>
<proteinExistence type="predicted"/>
<protein>
    <submittedName>
        <fullName evidence="2">Uncharacterized protein</fullName>
    </submittedName>
</protein>
<accession>A0A1I7TIR3</accession>
<evidence type="ECO:0000313" key="2">
    <source>
        <dbReference type="WBParaSite" id="Csp11.Scaffold625.g6333.t1"/>
    </source>
</evidence>
<reference evidence="2" key="1">
    <citation type="submission" date="2016-11" db="UniProtKB">
        <authorList>
            <consortium name="WormBaseParasite"/>
        </authorList>
    </citation>
    <scope>IDENTIFICATION</scope>
</reference>
<name>A0A1I7TIR3_9PELO</name>
<keyword evidence="1" id="KW-1185">Reference proteome</keyword>
<dbReference type="AlphaFoldDB" id="A0A1I7TIR3"/>
<organism evidence="1 2">
    <name type="scientific">Caenorhabditis tropicalis</name>
    <dbReference type="NCBI Taxonomy" id="1561998"/>
    <lineage>
        <taxon>Eukaryota</taxon>
        <taxon>Metazoa</taxon>
        <taxon>Ecdysozoa</taxon>
        <taxon>Nematoda</taxon>
        <taxon>Chromadorea</taxon>
        <taxon>Rhabditida</taxon>
        <taxon>Rhabditina</taxon>
        <taxon>Rhabditomorpha</taxon>
        <taxon>Rhabditoidea</taxon>
        <taxon>Rhabditidae</taxon>
        <taxon>Peloderinae</taxon>
        <taxon>Caenorhabditis</taxon>
    </lineage>
</organism>
<dbReference type="WBParaSite" id="Csp11.Scaffold625.g6333.t1">
    <property type="protein sequence ID" value="Csp11.Scaffold625.g6333.t1"/>
    <property type="gene ID" value="Csp11.Scaffold625.g6333"/>
</dbReference>
<dbReference type="Proteomes" id="UP000095282">
    <property type="component" value="Unplaced"/>
</dbReference>